<name>A0ABV1RJ18_9ALTE</name>
<dbReference type="PROSITE" id="PS51318">
    <property type="entry name" value="TAT"/>
    <property type="match status" value="1"/>
</dbReference>
<comment type="caution">
    <text evidence="2">The sequence shown here is derived from an EMBL/GenBank/DDBJ whole genome shotgun (WGS) entry which is preliminary data.</text>
</comment>
<dbReference type="Gene3D" id="3.90.1170.50">
    <property type="entry name" value="Aldehyde oxidase/xanthine dehydrogenase, a/b hammerhead"/>
    <property type="match status" value="1"/>
</dbReference>
<sequence length="748" mass="81600">MNTFKLDRREFLTLTGIAGSGLLLGCSSTGESSNTPFIKNTGPQQLNIFVSIRPDNRVDLVNHRSEMGQGAKTGVIQLIAEELDVDWEKINVIQGLGNKEYGSQNTDGSTSIRKFYSKLREVGASARTMLEQAAAQYWQVDLSKVQAKQHKVYNLTNGNSLNYGDLAELAASQAVPDVANLRYKSSDEFKYITKPVPIVDLHDMTTGQAVFGIDFELDGLLVASIERCPVLYGKVKSFDASAAKAVPGVVDVINMPDTVKPVVFSAGSGVAVVATNTWAANQGRKALKIEWDLGENKDFESESAFADMAKIAQSPAKRSAEKGDIEAGFAKANKILEATYKTPFLAHAPMEPPAASAYVTDSSCEIWAATQNPQAVMDNVAGLVGLKPEQIKVNVTLLGGGFGRKSKADFVAEAVYLSKKTGKPVKVVWTREDDLQAGYFHAGATAYIKAGVDKNANITAWQQRSVMPSIKTTFAPTTEEMLDVELSLGFNDIPFELESLQSESSGYQNPVRIGWLRSVSNIPHAFALHSFVDELAHANGIPTHKYLRQLYAADRFVNPPDDYGFKGYANYDESLEKHPINIKRFKKVLDKLEKQVNFDEPLPQGQAWGLAIHRSFVSYVGVASKVKVQDGKLDVLQMHAVIDCGVAVNPDRVHSQIEGAMIFGLSLALMGRIDIKDGAVTQSNFHDYPVLRMRQCPPIQVEIMQSDAYPGGVGEPGVPPVAPSLANAIFAATGKRYRELPLNQYLTV</sequence>
<evidence type="ECO:0000313" key="2">
    <source>
        <dbReference type="EMBL" id="MER2492934.1"/>
    </source>
</evidence>
<dbReference type="Pfam" id="PF20256">
    <property type="entry name" value="MoCoBD_2"/>
    <property type="match status" value="2"/>
</dbReference>
<dbReference type="SUPFAM" id="SSF56003">
    <property type="entry name" value="Molybdenum cofactor-binding domain"/>
    <property type="match status" value="2"/>
</dbReference>
<feature type="domain" description="Aldehyde oxidase/xanthine dehydrogenase a/b hammerhead" evidence="1">
    <location>
        <begin position="206"/>
        <end position="295"/>
    </location>
</feature>
<dbReference type="InterPro" id="IPR037165">
    <property type="entry name" value="AldOxase/xan_DH_Mopterin-bd_sf"/>
</dbReference>
<protein>
    <submittedName>
        <fullName evidence="2">Molybdopterin cofactor-binding domain-containing protein</fullName>
    </submittedName>
</protein>
<organism evidence="2 3">
    <name type="scientific">Catenovulum sediminis</name>
    <dbReference type="NCBI Taxonomy" id="1740262"/>
    <lineage>
        <taxon>Bacteria</taxon>
        <taxon>Pseudomonadati</taxon>
        <taxon>Pseudomonadota</taxon>
        <taxon>Gammaproteobacteria</taxon>
        <taxon>Alteromonadales</taxon>
        <taxon>Alteromonadaceae</taxon>
        <taxon>Catenovulum</taxon>
    </lineage>
</organism>
<gene>
    <name evidence="2" type="ORF">ABS311_13710</name>
</gene>
<accession>A0ABV1RJ18</accession>
<dbReference type="SMART" id="SM01008">
    <property type="entry name" value="Ald_Xan_dh_C"/>
    <property type="match status" value="1"/>
</dbReference>
<dbReference type="InterPro" id="IPR000674">
    <property type="entry name" value="Ald_Oxase/Xan_DH_a/b"/>
</dbReference>
<dbReference type="PIRSF" id="PIRSF036389">
    <property type="entry name" value="IOR_B"/>
    <property type="match status" value="1"/>
</dbReference>
<dbReference type="PROSITE" id="PS51257">
    <property type="entry name" value="PROKAR_LIPOPROTEIN"/>
    <property type="match status" value="1"/>
</dbReference>
<dbReference type="InterPro" id="IPR006311">
    <property type="entry name" value="TAT_signal"/>
</dbReference>
<dbReference type="InterPro" id="IPR052516">
    <property type="entry name" value="N-heterocyclic_Hydroxylase"/>
</dbReference>
<proteinExistence type="predicted"/>
<evidence type="ECO:0000313" key="3">
    <source>
        <dbReference type="Proteomes" id="UP001467690"/>
    </source>
</evidence>
<dbReference type="InterPro" id="IPR012368">
    <property type="entry name" value="OxRdtase_Mopterin-bd_su_IorB"/>
</dbReference>
<dbReference type="Gene3D" id="3.30.365.10">
    <property type="entry name" value="Aldehyde oxidase/xanthine dehydrogenase, molybdopterin binding domain"/>
    <property type="match status" value="4"/>
</dbReference>
<reference evidence="2 3" key="1">
    <citation type="submission" date="2024-06" db="EMBL/GenBank/DDBJ databases">
        <authorList>
            <person name="Chen R.Y."/>
        </authorList>
    </citation>
    <scope>NUCLEOTIDE SEQUENCE [LARGE SCALE GENOMIC DNA]</scope>
    <source>
        <strain evidence="2 3">D2</strain>
    </source>
</reference>
<dbReference type="PANTHER" id="PTHR47495">
    <property type="entry name" value="ALDEHYDE DEHYDROGENASE"/>
    <property type="match status" value="1"/>
</dbReference>
<dbReference type="InterPro" id="IPR046867">
    <property type="entry name" value="AldOxase/xan_DH_MoCoBD2"/>
</dbReference>
<dbReference type="Pfam" id="PF02738">
    <property type="entry name" value="MoCoBD_1"/>
    <property type="match status" value="1"/>
</dbReference>
<dbReference type="RefSeq" id="WP_350402385.1">
    <property type="nucleotide sequence ID" value="NZ_JBELOE010000239.1"/>
</dbReference>
<dbReference type="EMBL" id="JBELOE010000239">
    <property type="protein sequence ID" value="MER2492934.1"/>
    <property type="molecule type" value="Genomic_DNA"/>
</dbReference>
<dbReference type="InterPro" id="IPR008274">
    <property type="entry name" value="AldOxase/xan_DH_MoCoBD1"/>
</dbReference>
<keyword evidence="3" id="KW-1185">Reference proteome</keyword>
<dbReference type="Proteomes" id="UP001467690">
    <property type="component" value="Unassembled WGS sequence"/>
</dbReference>
<evidence type="ECO:0000259" key="1">
    <source>
        <dbReference type="SMART" id="SM01008"/>
    </source>
</evidence>
<dbReference type="PANTHER" id="PTHR47495:SF3">
    <property type="entry name" value="BLR6219 PROTEIN"/>
    <property type="match status" value="1"/>
</dbReference>